<dbReference type="AlphaFoldDB" id="A0A6S6SB27"/>
<name>A0A6S6SB27_9BACT</name>
<protein>
    <submittedName>
        <fullName evidence="2">Exopolyphosphatase (EC)</fullName>
        <ecNumber evidence="2">3.6.1.11</ecNumber>
    </submittedName>
</protein>
<feature type="domain" description="Ppx/GppA phosphatase N-terminal" evidence="1">
    <location>
        <begin position="18"/>
        <end position="298"/>
    </location>
</feature>
<dbReference type="Pfam" id="PF02541">
    <property type="entry name" value="Ppx-GppA"/>
    <property type="match status" value="1"/>
</dbReference>
<keyword evidence="2" id="KW-0378">Hydrolase</keyword>
<dbReference type="InterPro" id="IPR003695">
    <property type="entry name" value="Ppx_GppA_N"/>
</dbReference>
<dbReference type="EMBL" id="CACVAR010000058">
    <property type="protein sequence ID" value="CAA6799856.1"/>
    <property type="molecule type" value="Genomic_DNA"/>
</dbReference>
<dbReference type="Gene3D" id="1.10.3210.10">
    <property type="entry name" value="Hypothetical protein af1432"/>
    <property type="match status" value="1"/>
</dbReference>
<evidence type="ECO:0000313" key="2">
    <source>
        <dbReference type="EMBL" id="CAA6799856.1"/>
    </source>
</evidence>
<dbReference type="PANTHER" id="PTHR30005">
    <property type="entry name" value="EXOPOLYPHOSPHATASE"/>
    <property type="match status" value="1"/>
</dbReference>
<dbReference type="InterPro" id="IPR043129">
    <property type="entry name" value="ATPase_NBD"/>
</dbReference>
<accession>A0A6S6SB27</accession>
<dbReference type="SUPFAM" id="SSF53067">
    <property type="entry name" value="Actin-like ATPase domain"/>
    <property type="match status" value="2"/>
</dbReference>
<dbReference type="Gene3D" id="3.30.420.150">
    <property type="entry name" value="Exopolyphosphatase. Domain 2"/>
    <property type="match status" value="1"/>
</dbReference>
<dbReference type="SUPFAM" id="SSF109604">
    <property type="entry name" value="HD-domain/PDEase-like"/>
    <property type="match status" value="1"/>
</dbReference>
<organism evidence="2">
    <name type="scientific">uncultured Sulfurovum sp</name>
    <dbReference type="NCBI Taxonomy" id="269237"/>
    <lineage>
        <taxon>Bacteria</taxon>
        <taxon>Pseudomonadati</taxon>
        <taxon>Campylobacterota</taxon>
        <taxon>Epsilonproteobacteria</taxon>
        <taxon>Campylobacterales</taxon>
        <taxon>Sulfurovaceae</taxon>
        <taxon>Sulfurovum</taxon>
        <taxon>environmental samples</taxon>
    </lineage>
</organism>
<proteinExistence type="predicted"/>
<dbReference type="PANTHER" id="PTHR30005:SF0">
    <property type="entry name" value="RETROGRADE REGULATION PROTEIN 2"/>
    <property type="match status" value="1"/>
</dbReference>
<reference evidence="2" key="1">
    <citation type="submission" date="2020-01" db="EMBL/GenBank/DDBJ databases">
        <authorList>
            <person name="Meier V. D."/>
            <person name="Meier V D."/>
        </authorList>
    </citation>
    <scope>NUCLEOTIDE SEQUENCE</scope>
    <source>
        <strain evidence="2">HLG_WM_MAG_03</strain>
    </source>
</reference>
<sequence>MNTCTAVIDIGSNSARLVIYQKSSKYGFHLICERKSKVRIGEGAYEKDGYLQDIGIHRAYLALKEFIATTQYYPVDKILCVATSALRDAPNGNEFVNWIKKELNLNIHIIDGKKEALFGAIAAKNLLPIKDGITIDIGGGSSDLALLKDSKVIQTYSLNIGTVRLKELFFDKDKSIEEARDFIREELKKLPKEFISNQAIGIGGTARTLSKAIMKVESYPFNNIHAFAYKVDDHKEYFQSISDAKLNLLQYLHIPKGRFDTIREGTLIWEEILSEIGATKVITSGVGVREGVFLHDFLKDDNLQFPKDINPSIQSILDRFETHHVDIPKRKENSTKLFELFLENKKIENKYLKELLYATELSTSGYRFNIYKSYEHTFYVAIQEFNYAVTHEELVLTAMILRLGGKNLNDKEVYKKYKKLLPKKETLEFLSFIYSITNTLYDQTALKDFDFTFEKNKLTIIADGSLYLVQETLKDIERPQGLKLKIIDKQKVPSYNF</sequence>
<dbReference type="InterPro" id="IPR050273">
    <property type="entry name" value="GppA/Ppx_hydrolase"/>
</dbReference>
<dbReference type="GO" id="GO:0004309">
    <property type="term" value="F:exopolyphosphatase activity"/>
    <property type="evidence" value="ECO:0007669"/>
    <property type="project" value="UniProtKB-EC"/>
</dbReference>
<dbReference type="EC" id="3.6.1.11" evidence="2"/>
<dbReference type="CDD" id="cd24052">
    <property type="entry name" value="ASKHA_NBD_HpPPX-GppA-like"/>
    <property type="match status" value="1"/>
</dbReference>
<dbReference type="Gene3D" id="3.30.420.40">
    <property type="match status" value="1"/>
</dbReference>
<gene>
    <name evidence="2" type="ORF">HELGO_WM31580</name>
</gene>
<evidence type="ECO:0000259" key="1">
    <source>
        <dbReference type="Pfam" id="PF02541"/>
    </source>
</evidence>